<name>A0A4R8USG1_9MICO</name>
<dbReference type="Proteomes" id="UP000298173">
    <property type="component" value="Unassembled WGS sequence"/>
</dbReference>
<gene>
    <name evidence="6" type="ORF">E3O06_12490</name>
</gene>
<evidence type="ECO:0000256" key="1">
    <source>
        <dbReference type="ARBA" id="ARBA00001947"/>
    </source>
</evidence>
<keyword evidence="3" id="KW-0378">Hydrolase</keyword>
<sequence>MSQPTPRQVQVEFLSPAELNAALADSPIVYLPLGTIEFHSSHLPVGLDALTAQGLCIDAARRTGGLVLPPVYQGTGGGHSAYPWTIMMPSDTAIRSNLQHTLDRLEEFGVQQTVLFSGHFPDEQLDLIDGFAIEWNTDPDKSMHVLATGVNRCSDAPIAPDHAGVFETTLLYAFWPELVHLDRLPSLDAHPAIDPGNDDQGLHRHDNSHPLWGIFGPDPRATDLSTSAVLREFLTAWLSNLVLERMI</sequence>
<evidence type="ECO:0000256" key="5">
    <source>
        <dbReference type="ARBA" id="ARBA00024029"/>
    </source>
</evidence>
<organism evidence="6 7">
    <name type="scientific">Cryobacterium glaciale</name>
    <dbReference type="NCBI Taxonomy" id="1259145"/>
    <lineage>
        <taxon>Bacteria</taxon>
        <taxon>Bacillati</taxon>
        <taxon>Actinomycetota</taxon>
        <taxon>Actinomycetes</taxon>
        <taxon>Micrococcales</taxon>
        <taxon>Microbacteriaceae</taxon>
        <taxon>Cryobacterium</taxon>
    </lineage>
</organism>
<keyword evidence="7" id="KW-1185">Reference proteome</keyword>
<dbReference type="Pfam" id="PF02633">
    <property type="entry name" value="Creatininase"/>
    <property type="match status" value="1"/>
</dbReference>
<reference evidence="6 7" key="1">
    <citation type="submission" date="2019-03" db="EMBL/GenBank/DDBJ databases">
        <title>Genomics of glacier-inhabiting Cryobacterium strains.</title>
        <authorList>
            <person name="Liu Q."/>
            <person name="Xin Y.-H."/>
        </authorList>
    </citation>
    <scope>NUCLEOTIDE SEQUENCE [LARGE SCALE GENOMIC DNA]</scope>
    <source>
        <strain evidence="6 7">HLT2-23</strain>
    </source>
</reference>
<dbReference type="GO" id="GO:0016811">
    <property type="term" value="F:hydrolase activity, acting on carbon-nitrogen (but not peptide) bonds, in linear amides"/>
    <property type="evidence" value="ECO:0007669"/>
    <property type="project" value="TreeGrafter"/>
</dbReference>
<comment type="cofactor">
    <cofactor evidence="1">
        <name>Zn(2+)</name>
        <dbReference type="ChEBI" id="CHEBI:29105"/>
    </cofactor>
</comment>
<evidence type="ECO:0000256" key="4">
    <source>
        <dbReference type="ARBA" id="ARBA00022833"/>
    </source>
</evidence>
<comment type="similarity">
    <text evidence="5">Belongs to the creatininase superfamily.</text>
</comment>
<proteinExistence type="inferred from homology"/>
<dbReference type="Gene3D" id="3.40.50.10310">
    <property type="entry name" value="Creatininase"/>
    <property type="match status" value="1"/>
</dbReference>
<evidence type="ECO:0000313" key="6">
    <source>
        <dbReference type="EMBL" id="TFB71190.1"/>
    </source>
</evidence>
<dbReference type="PANTHER" id="PTHR35005">
    <property type="entry name" value="3-DEHYDRO-SCYLLO-INOSOSE HYDROLASE"/>
    <property type="match status" value="1"/>
</dbReference>
<dbReference type="RefSeq" id="WP_134503709.1">
    <property type="nucleotide sequence ID" value="NZ_SOEY01000028.1"/>
</dbReference>
<evidence type="ECO:0000256" key="3">
    <source>
        <dbReference type="ARBA" id="ARBA00022801"/>
    </source>
</evidence>
<dbReference type="InterPro" id="IPR003785">
    <property type="entry name" value="Creatininase/forma_Hydrolase"/>
</dbReference>
<dbReference type="OrthoDB" id="9801445at2"/>
<dbReference type="SUPFAM" id="SSF102215">
    <property type="entry name" value="Creatininase"/>
    <property type="match status" value="1"/>
</dbReference>
<dbReference type="PANTHER" id="PTHR35005:SF1">
    <property type="entry name" value="2-AMINO-5-FORMYLAMINO-6-RIBOSYLAMINOPYRIMIDIN-4(3H)-ONE 5'-MONOPHOSPHATE DEFORMYLASE"/>
    <property type="match status" value="1"/>
</dbReference>
<dbReference type="GO" id="GO:0046872">
    <property type="term" value="F:metal ion binding"/>
    <property type="evidence" value="ECO:0007669"/>
    <property type="project" value="UniProtKB-KW"/>
</dbReference>
<keyword evidence="4" id="KW-0862">Zinc</keyword>
<protein>
    <submittedName>
        <fullName evidence="6">Creatinase</fullName>
    </submittedName>
</protein>
<comment type="caution">
    <text evidence="6">The sequence shown here is derived from an EMBL/GenBank/DDBJ whole genome shotgun (WGS) entry which is preliminary data.</text>
</comment>
<evidence type="ECO:0000313" key="7">
    <source>
        <dbReference type="Proteomes" id="UP000298173"/>
    </source>
</evidence>
<dbReference type="AlphaFoldDB" id="A0A4R8USG1"/>
<dbReference type="EMBL" id="SOEY01000028">
    <property type="protein sequence ID" value="TFB71190.1"/>
    <property type="molecule type" value="Genomic_DNA"/>
</dbReference>
<keyword evidence="2" id="KW-0479">Metal-binding</keyword>
<dbReference type="InterPro" id="IPR024087">
    <property type="entry name" value="Creatininase-like_sf"/>
</dbReference>
<accession>A0A4R8USG1</accession>
<dbReference type="GO" id="GO:0009231">
    <property type="term" value="P:riboflavin biosynthetic process"/>
    <property type="evidence" value="ECO:0007669"/>
    <property type="project" value="TreeGrafter"/>
</dbReference>
<evidence type="ECO:0000256" key="2">
    <source>
        <dbReference type="ARBA" id="ARBA00022723"/>
    </source>
</evidence>